<evidence type="ECO:0000259" key="2">
    <source>
        <dbReference type="Pfam" id="PF02563"/>
    </source>
</evidence>
<dbReference type="InterPro" id="IPR049712">
    <property type="entry name" value="Poly_export"/>
</dbReference>
<dbReference type="Proteomes" id="UP001139477">
    <property type="component" value="Unassembled WGS sequence"/>
</dbReference>
<gene>
    <name evidence="4" type="ORF">NHG85_07560</name>
</gene>
<dbReference type="RefSeq" id="WP_253331240.1">
    <property type="nucleotide sequence ID" value="NZ_JAMYXC010000112.1"/>
</dbReference>
<dbReference type="AlphaFoldDB" id="A0A9X2FNB4"/>
<protein>
    <submittedName>
        <fullName evidence="4">Polysaccharide export protein</fullName>
    </submittedName>
</protein>
<dbReference type="Pfam" id="PF10531">
    <property type="entry name" value="SLBB"/>
    <property type="match status" value="1"/>
</dbReference>
<dbReference type="Pfam" id="PF02563">
    <property type="entry name" value="Poly_export"/>
    <property type="match status" value="1"/>
</dbReference>
<sequence>MLLTTISASAQNYQLKPGDTVTIEVLEDPSINRQTFVLPDGTINVPLAGTIRAAGRSLSQIERNISTALAPNFAVPPTVFVGVAALATPEEEPPLPERVDPVITAFVTGEIGNPGVRSMPEGTKLLQFLALAGDFGPFAATKRLQLRRTNPDGTTQIILIDYDALLRGAALLSNFTILDGDVLVVPQRRLFE</sequence>
<feature type="domain" description="Soluble ligand binding" evidence="3">
    <location>
        <begin position="105"/>
        <end position="156"/>
    </location>
</feature>
<name>A0A9X2FNB4_9RHOB</name>
<dbReference type="EMBL" id="JAMYXC010000112">
    <property type="protein sequence ID" value="MCP1168382.1"/>
    <property type="molecule type" value="Genomic_DNA"/>
</dbReference>
<comment type="caution">
    <text evidence="4">The sequence shown here is derived from an EMBL/GenBank/DDBJ whole genome shotgun (WGS) entry which is preliminary data.</text>
</comment>
<evidence type="ECO:0000313" key="5">
    <source>
        <dbReference type="Proteomes" id="UP001139477"/>
    </source>
</evidence>
<organism evidence="4 5">
    <name type="scientific">Limimaricola litoreus</name>
    <dbReference type="NCBI Taxonomy" id="2955316"/>
    <lineage>
        <taxon>Bacteria</taxon>
        <taxon>Pseudomonadati</taxon>
        <taxon>Pseudomonadota</taxon>
        <taxon>Alphaproteobacteria</taxon>
        <taxon>Rhodobacterales</taxon>
        <taxon>Paracoccaceae</taxon>
        <taxon>Limimaricola</taxon>
    </lineage>
</organism>
<dbReference type="InterPro" id="IPR003715">
    <property type="entry name" value="Poly_export_N"/>
</dbReference>
<evidence type="ECO:0000313" key="4">
    <source>
        <dbReference type="EMBL" id="MCP1168382.1"/>
    </source>
</evidence>
<dbReference type="PANTHER" id="PTHR33619">
    <property type="entry name" value="POLYSACCHARIDE EXPORT PROTEIN GFCE-RELATED"/>
    <property type="match status" value="1"/>
</dbReference>
<dbReference type="GO" id="GO:0015159">
    <property type="term" value="F:polysaccharide transmembrane transporter activity"/>
    <property type="evidence" value="ECO:0007669"/>
    <property type="project" value="InterPro"/>
</dbReference>
<accession>A0A9X2FNB4</accession>
<feature type="domain" description="Polysaccharide export protein N-terminal" evidence="2">
    <location>
        <begin position="8"/>
        <end position="83"/>
    </location>
</feature>
<dbReference type="Gene3D" id="3.30.1950.10">
    <property type="entry name" value="wza like domain"/>
    <property type="match status" value="1"/>
</dbReference>
<evidence type="ECO:0000256" key="1">
    <source>
        <dbReference type="ARBA" id="ARBA00022729"/>
    </source>
</evidence>
<dbReference type="Gene3D" id="3.10.560.10">
    <property type="entry name" value="Outer membrane lipoprotein wza domain like"/>
    <property type="match status" value="1"/>
</dbReference>
<proteinExistence type="predicted"/>
<dbReference type="InterPro" id="IPR019554">
    <property type="entry name" value="Soluble_ligand-bd"/>
</dbReference>
<dbReference type="PANTHER" id="PTHR33619:SF3">
    <property type="entry name" value="POLYSACCHARIDE EXPORT PROTEIN GFCE-RELATED"/>
    <property type="match status" value="1"/>
</dbReference>
<keyword evidence="1" id="KW-0732">Signal</keyword>
<reference evidence="4" key="1">
    <citation type="submission" date="2022-06" db="EMBL/GenBank/DDBJ databases">
        <title>Limimaricola sediminis sp. nov., isolated from an intertidal sediment.</title>
        <authorList>
            <person name="Shao X."/>
        </authorList>
    </citation>
    <scope>NUCLEOTIDE SEQUENCE</scope>
    <source>
        <strain evidence="4">ASW11-118</strain>
    </source>
</reference>
<keyword evidence="5" id="KW-1185">Reference proteome</keyword>
<evidence type="ECO:0000259" key="3">
    <source>
        <dbReference type="Pfam" id="PF10531"/>
    </source>
</evidence>